<dbReference type="EMBL" id="JFHK01000003">
    <property type="protein sequence ID" value="OAA31617.1"/>
    <property type="molecule type" value="Genomic_DNA"/>
</dbReference>
<gene>
    <name evidence="2" type="ORF">AT15_05970</name>
</gene>
<evidence type="ECO:0000313" key="3">
    <source>
        <dbReference type="Proteomes" id="UP000077339"/>
    </source>
</evidence>
<dbReference type="Pfam" id="PF01590">
    <property type="entry name" value="GAF"/>
    <property type="match status" value="1"/>
</dbReference>
<dbReference type="InterPro" id="IPR035965">
    <property type="entry name" value="PAS-like_dom_sf"/>
</dbReference>
<dbReference type="SUPFAM" id="SSF55785">
    <property type="entry name" value="PYP-like sensor domain (PAS domain)"/>
    <property type="match status" value="1"/>
</dbReference>
<dbReference type="InterPro" id="IPR000014">
    <property type="entry name" value="PAS"/>
</dbReference>
<dbReference type="Gene3D" id="3.30.450.20">
    <property type="entry name" value="PAS domain"/>
    <property type="match status" value="1"/>
</dbReference>
<evidence type="ECO:0000259" key="1">
    <source>
        <dbReference type="PROSITE" id="PS50112"/>
    </source>
</evidence>
<name>A0A176K3P5_9BACT</name>
<dbReference type="InterPro" id="IPR003018">
    <property type="entry name" value="GAF"/>
</dbReference>
<dbReference type="Pfam" id="PF13426">
    <property type="entry name" value="PAS_9"/>
    <property type="match status" value="1"/>
</dbReference>
<sequence length="316" mass="36200">MFHEGTNKDELLIGRFISGVHLNLLDLIDEIVIIFLIDSMDSPGQIVYANKMAVELLGYSLEDLLNKSFYDLAEDIPTDIKVRKEERFNCELTAFSGSYLSLLGSISFIKHSERNFGVFIGKDRSKITKLLSELQWRIDFESLISKISSMFVGLFDFDNSINRALAAIGTFTGADRAYLFLFDEERNSISNTHEWCAKGIKPEKERLQNLPVDMFPWWMRKLKSGKILNIEEVAKLPEEASAEREILQAQNIKSLIVLPVFAGKELAGFVGLDDVDRDIPWQEGDIKLLRIFSEILSRAFEIKYYIDDKKRGLRPL</sequence>
<dbReference type="SUPFAM" id="SSF55781">
    <property type="entry name" value="GAF domain-like"/>
    <property type="match status" value="1"/>
</dbReference>
<dbReference type="RefSeq" id="WP_068345962.1">
    <property type="nucleotide sequence ID" value="NZ_JFHK01000003.1"/>
</dbReference>
<dbReference type="SMART" id="SM00065">
    <property type="entry name" value="GAF"/>
    <property type="match status" value="1"/>
</dbReference>
<comment type="caution">
    <text evidence="2">The sequence shown here is derived from an EMBL/GenBank/DDBJ whole genome shotgun (WGS) entry which is preliminary data.</text>
</comment>
<reference evidence="2 3" key="1">
    <citation type="submission" date="2014-02" db="EMBL/GenBank/DDBJ databases">
        <title>Kosmotoga genome sequencing.</title>
        <authorList>
            <person name="Pollo S.M."/>
            <person name="Charchuk R."/>
            <person name="Nesbo C.L."/>
        </authorList>
    </citation>
    <scope>NUCLEOTIDE SEQUENCE [LARGE SCALE GENOMIC DNA]</scope>
    <source>
        <strain evidence="2 3">S304</strain>
    </source>
</reference>
<dbReference type="OrthoDB" id="9805474at2"/>
<proteinExistence type="predicted"/>
<dbReference type="Proteomes" id="UP000077339">
    <property type="component" value="Unassembled WGS sequence"/>
</dbReference>
<protein>
    <recommendedName>
        <fullName evidence="1">PAS domain-containing protein</fullName>
    </recommendedName>
</protein>
<dbReference type="InterPro" id="IPR029016">
    <property type="entry name" value="GAF-like_dom_sf"/>
</dbReference>
<accession>A0A176K3P5</accession>
<evidence type="ECO:0000313" key="2">
    <source>
        <dbReference type="EMBL" id="OAA31617.1"/>
    </source>
</evidence>
<dbReference type="PATRIC" id="fig|1453497.3.peg.1191"/>
<feature type="domain" description="PAS" evidence="1">
    <location>
        <begin position="40"/>
        <end position="72"/>
    </location>
</feature>
<dbReference type="Gene3D" id="3.30.450.40">
    <property type="match status" value="1"/>
</dbReference>
<organism evidence="2 3">
    <name type="scientific">Kosmotoga arenicorallina S304</name>
    <dbReference type="NCBI Taxonomy" id="1453497"/>
    <lineage>
        <taxon>Bacteria</taxon>
        <taxon>Thermotogati</taxon>
        <taxon>Thermotogota</taxon>
        <taxon>Thermotogae</taxon>
        <taxon>Kosmotogales</taxon>
        <taxon>Kosmotogaceae</taxon>
        <taxon>Kosmotoga</taxon>
    </lineage>
</organism>
<dbReference type="PROSITE" id="PS50112">
    <property type="entry name" value="PAS"/>
    <property type="match status" value="1"/>
</dbReference>
<dbReference type="CDD" id="cd00130">
    <property type="entry name" value="PAS"/>
    <property type="match status" value="1"/>
</dbReference>
<keyword evidence="3" id="KW-1185">Reference proteome</keyword>
<dbReference type="STRING" id="1453497.AT15_05970"/>
<dbReference type="AlphaFoldDB" id="A0A176K3P5"/>